<accession>A0A2G4SR78</accession>
<proteinExistence type="predicted"/>
<name>A0A2G4SR78_RHIZD</name>
<reference evidence="1 2" key="1">
    <citation type="journal article" date="2016" name="Proc. Natl. Acad. Sci. U.S.A.">
        <title>Lipid metabolic changes in an early divergent fungus govern the establishment of a mutualistic symbiosis with endobacteria.</title>
        <authorList>
            <person name="Lastovetsky O.A."/>
            <person name="Gaspar M.L."/>
            <person name="Mondo S.J."/>
            <person name="LaButti K.M."/>
            <person name="Sandor L."/>
            <person name="Grigoriev I.V."/>
            <person name="Henry S.A."/>
            <person name="Pawlowska T.E."/>
        </authorList>
    </citation>
    <scope>NUCLEOTIDE SEQUENCE [LARGE SCALE GENOMIC DNA]</scope>
    <source>
        <strain evidence="1 2">ATCC 52813</strain>
    </source>
</reference>
<dbReference type="GeneID" id="35442242"/>
<organism evidence="1 2">
    <name type="scientific">Rhizopus microsporus ATCC 52813</name>
    <dbReference type="NCBI Taxonomy" id="1340429"/>
    <lineage>
        <taxon>Eukaryota</taxon>
        <taxon>Fungi</taxon>
        <taxon>Fungi incertae sedis</taxon>
        <taxon>Mucoromycota</taxon>
        <taxon>Mucoromycotina</taxon>
        <taxon>Mucoromycetes</taxon>
        <taxon>Mucorales</taxon>
        <taxon>Mucorineae</taxon>
        <taxon>Rhizopodaceae</taxon>
        <taxon>Rhizopus</taxon>
    </lineage>
</organism>
<sequence length="60" mass="6817">MANILMFNEEGAKEYMPQATINFLNENGSSTSPRCKEDLSTKKFVTPLLSPFLKKSKYVK</sequence>
<evidence type="ECO:0000313" key="2">
    <source>
        <dbReference type="Proteomes" id="UP000242254"/>
    </source>
</evidence>
<evidence type="ECO:0000313" key="1">
    <source>
        <dbReference type="EMBL" id="PHZ11242.1"/>
    </source>
</evidence>
<dbReference type="EMBL" id="KZ303852">
    <property type="protein sequence ID" value="PHZ11242.1"/>
    <property type="molecule type" value="Genomic_DNA"/>
</dbReference>
<gene>
    <name evidence="1" type="ORF">RHIMIDRAFT_257149</name>
</gene>
<dbReference type="Proteomes" id="UP000242254">
    <property type="component" value="Unassembled WGS sequence"/>
</dbReference>
<dbReference type="RefSeq" id="XP_023464950.1">
    <property type="nucleotide sequence ID" value="XM_023611252.1"/>
</dbReference>
<dbReference type="AlphaFoldDB" id="A0A2G4SR78"/>
<keyword evidence="2" id="KW-1185">Reference proteome</keyword>
<protein>
    <submittedName>
        <fullName evidence="1">Uncharacterized protein</fullName>
    </submittedName>
</protein>